<gene>
    <name evidence="4" type="primary">menF</name>
    <name evidence="6" type="ORF">GA0061094_1579</name>
</gene>
<comment type="function">
    <text evidence="4">Catalyzes the conversion of chorismate to isochorismate.</text>
</comment>
<evidence type="ECO:0000313" key="7">
    <source>
        <dbReference type="Proteomes" id="UP000181997"/>
    </source>
</evidence>
<dbReference type="NCBIfam" id="TIGR00543">
    <property type="entry name" value="isochor_syn"/>
    <property type="match status" value="1"/>
</dbReference>
<dbReference type="EMBL" id="FMAU01000001">
    <property type="protein sequence ID" value="SCB94533.1"/>
    <property type="molecule type" value="Genomic_DNA"/>
</dbReference>
<dbReference type="EC" id="5.4.4.2" evidence="4"/>
<sequence>MYLIISFDHVRDCLGEFGLVTIHKTNIEKAFDTAMEKARQYRRPVLFSIVEKIDAVDPLSFYNEGKALYEGTRFMWKDRDHTITIAGLGAACTISTDEEREQFFAVEKEWKRFIEDGVILSRENWAGTGPLLFGGFRFDPLNQRGSEWDEFADGTLQVPSIMLTKSKEADYLTVNMLCGSNHDEDSLDKLIRIKDELLSKSKFPIVSDDTTVSGVEDYNPEEWKTSVQNVVDELKGGSMEKVVLARKCKVSFEAPVTSDFVLDNLWKQQPDSFIFSFERNGSCFIGATPERLVKKTGEEVLSTCLAGSIARGQSIEEDEMLGAALLKDEKNRYEHHLVVENIQQALEPFCSDLSLPEQPGLMKMKDIQHLYTPVTGRASKQTSLLDMVEKLHPTPALGGVPREEALHVIRQEEKMDRGLYAGPSGWLDAYGNGEFAVAIRSGLLQGKESYLYAGCGIVADSDPETEFKETQMKFRPMLRALGGNING</sequence>
<dbReference type="GO" id="GO:0000287">
    <property type="term" value="F:magnesium ion binding"/>
    <property type="evidence" value="ECO:0007669"/>
    <property type="project" value="UniProtKB-UniRule"/>
</dbReference>
<dbReference type="Pfam" id="PF00425">
    <property type="entry name" value="Chorismate_bind"/>
    <property type="match status" value="1"/>
</dbReference>
<keyword evidence="4" id="KW-0474">Menaquinone biosynthesis</keyword>
<dbReference type="Proteomes" id="UP000181997">
    <property type="component" value="Unassembled WGS sequence"/>
</dbReference>
<evidence type="ECO:0000256" key="4">
    <source>
        <dbReference type="HAMAP-Rule" id="MF_01935"/>
    </source>
</evidence>
<evidence type="ECO:0000313" key="6">
    <source>
        <dbReference type="EMBL" id="SCB94533.1"/>
    </source>
</evidence>
<keyword evidence="3 4" id="KW-0413">Isomerase</keyword>
<feature type="domain" description="Chorismate-utilising enzyme C-terminal" evidence="5">
    <location>
        <begin position="220"/>
        <end position="473"/>
    </location>
</feature>
<accession>A0A1C4AIZ3</accession>
<comment type="cofactor">
    <cofactor evidence="4">
        <name>Mg(2+)</name>
        <dbReference type="ChEBI" id="CHEBI:18420"/>
    </cofactor>
</comment>
<name>A0A1C4AIZ3_9BACI</name>
<protein>
    <recommendedName>
        <fullName evidence="4">Isochorismate synthase MenF</fullName>
        <ecNumber evidence="4">5.4.4.2</ecNumber>
    </recommendedName>
    <alternativeName>
        <fullName evidence="4">Isochorismate mutase</fullName>
    </alternativeName>
</protein>
<keyword evidence="4" id="KW-0479">Metal-binding</keyword>
<dbReference type="HAMAP" id="MF_01935">
    <property type="entry name" value="MenF"/>
    <property type="match status" value="1"/>
</dbReference>
<dbReference type="SUPFAM" id="SSF56322">
    <property type="entry name" value="ADC synthase"/>
    <property type="match status" value="1"/>
</dbReference>
<evidence type="ECO:0000256" key="1">
    <source>
        <dbReference type="ARBA" id="ARBA00000799"/>
    </source>
</evidence>
<comment type="similarity">
    <text evidence="2 4">Belongs to the isochorismate synthase family.</text>
</comment>
<dbReference type="GO" id="GO:0009234">
    <property type="term" value="P:menaquinone biosynthetic process"/>
    <property type="evidence" value="ECO:0007669"/>
    <property type="project" value="UniProtKB-UniRule"/>
</dbReference>
<evidence type="ECO:0000256" key="3">
    <source>
        <dbReference type="ARBA" id="ARBA00023235"/>
    </source>
</evidence>
<dbReference type="UniPathway" id="UPA01057">
    <property type="reaction ID" value="UER00163"/>
</dbReference>
<dbReference type="Gene3D" id="3.60.120.10">
    <property type="entry name" value="Anthranilate synthase"/>
    <property type="match status" value="1"/>
</dbReference>
<evidence type="ECO:0000259" key="5">
    <source>
        <dbReference type="Pfam" id="PF00425"/>
    </source>
</evidence>
<dbReference type="InterPro" id="IPR005801">
    <property type="entry name" value="ADC_synthase"/>
</dbReference>
<dbReference type="PANTHER" id="PTHR42839">
    <property type="entry name" value="ISOCHORISMATE SYNTHASE ENTC"/>
    <property type="match status" value="1"/>
</dbReference>
<comment type="pathway">
    <text evidence="4">Quinol/quinone metabolism; menaquinone biosynthesis.</text>
</comment>
<dbReference type="InterPro" id="IPR015890">
    <property type="entry name" value="Chorismate_C"/>
</dbReference>
<reference evidence="7" key="1">
    <citation type="submission" date="2016-08" db="EMBL/GenBank/DDBJ databases">
        <authorList>
            <person name="Varghese N."/>
            <person name="Submissions Spin"/>
        </authorList>
    </citation>
    <scope>NUCLEOTIDE SEQUENCE [LARGE SCALE GENOMIC DNA]</scope>
    <source>
        <strain evidence="7">SGD-1123</strain>
    </source>
</reference>
<dbReference type="GO" id="GO:0008909">
    <property type="term" value="F:isochorismate synthase activity"/>
    <property type="evidence" value="ECO:0007669"/>
    <property type="project" value="UniProtKB-UniRule"/>
</dbReference>
<feature type="binding site" evidence="4">
    <location>
        <position position="469"/>
    </location>
    <ligand>
        <name>Mg(2+)</name>
        <dbReference type="ChEBI" id="CHEBI:18420"/>
    </ligand>
</feature>
<dbReference type="PANTHER" id="PTHR42839:SF1">
    <property type="entry name" value="ISOCHORISMATE SYNTHASE MENF"/>
    <property type="match status" value="1"/>
</dbReference>
<feature type="binding site" evidence="4">
    <location>
        <position position="334"/>
    </location>
    <ligand>
        <name>Mg(2+)</name>
        <dbReference type="ChEBI" id="CHEBI:18420"/>
    </ligand>
</feature>
<dbReference type="UniPathway" id="UPA00079"/>
<dbReference type="GO" id="GO:0009697">
    <property type="term" value="P:salicylic acid biosynthetic process"/>
    <property type="evidence" value="ECO:0007669"/>
    <property type="project" value="TreeGrafter"/>
</dbReference>
<evidence type="ECO:0000256" key="2">
    <source>
        <dbReference type="ARBA" id="ARBA00005297"/>
    </source>
</evidence>
<dbReference type="InterPro" id="IPR004561">
    <property type="entry name" value="IsoChor_synthase"/>
</dbReference>
<feature type="active site" description="Proton donor" evidence="4">
    <location>
        <position position="290"/>
    </location>
</feature>
<keyword evidence="4" id="KW-0460">Magnesium</keyword>
<comment type="pathway">
    <text evidence="4">Quinol/quinone metabolism; 1,4-dihydroxy-2-naphthoate biosynthesis; 1,4-dihydroxy-2-naphthoate from chorismate: step 1/7.</text>
</comment>
<comment type="catalytic activity">
    <reaction evidence="1 4">
        <text>chorismate = isochorismate</text>
        <dbReference type="Rhea" id="RHEA:18985"/>
        <dbReference type="ChEBI" id="CHEBI:29748"/>
        <dbReference type="ChEBI" id="CHEBI:29780"/>
        <dbReference type="EC" id="5.4.4.2"/>
    </reaction>
</comment>
<keyword evidence="7" id="KW-1185">Reference proteome</keyword>
<proteinExistence type="inferred from homology"/>
<organism evidence="6 7">
    <name type="scientific">[Bacillus] enclensis</name>
    <dbReference type="NCBI Taxonomy" id="1402860"/>
    <lineage>
        <taxon>Bacteria</taxon>
        <taxon>Bacillati</taxon>
        <taxon>Bacillota</taxon>
        <taxon>Bacilli</taxon>
        <taxon>Bacillales</taxon>
        <taxon>Bacillaceae</taxon>
        <taxon>Rossellomorea</taxon>
    </lineage>
</organism>
<feature type="active site" description="Proton acceptor" evidence="4">
    <location>
        <position position="241"/>
    </location>
</feature>
<dbReference type="InterPro" id="IPR034681">
    <property type="entry name" value="MenF"/>
</dbReference>
<dbReference type="AlphaFoldDB" id="A0A1C4AIZ3"/>